<dbReference type="EMBL" id="FN649747">
    <property type="protein sequence ID" value="CBN77306.1"/>
    <property type="molecule type" value="Genomic_DNA"/>
</dbReference>
<dbReference type="PANTHER" id="PTHR23426:SF67">
    <property type="entry name" value="2FE-2S FERREDOXIN-TYPE DOMAIN-CONTAINING PROTEIN"/>
    <property type="match status" value="1"/>
</dbReference>
<dbReference type="GO" id="GO:0051537">
    <property type="term" value="F:2 iron, 2 sulfur cluster binding"/>
    <property type="evidence" value="ECO:0007669"/>
    <property type="project" value="UniProtKB-KW"/>
</dbReference>
<dbReference type="GO" id="GO:0046872">
    <property type="term" value="F:metal ion binding"/>
    <property type="evidence" value="ECO:0007669"/>
    <property type="project" value="UniProtKB-KW"/>
</dbReference>
<evidence type="ECO:0000259" key="7">
    <source>
        <dbReference type="PROSITE" id="PS50106"/>
    </source>
</evidence>
<reference evidence="8 9" key="1">
    <citation type="journal article" date="2010" name="Nature">
        <title>The Ectocarpus genome and the independent evolution of multicellularity in brown algae.</title>
        <authorList>
            <person name="Cock J.M."/>
            <person name="Sterck L."/>
            <person name="Rouze P."/>
            <person name="Scornet D."/>
            <person name="Allen A.E."/>
            <person name="Amoutzias G."/>
            <person name="Anthouard V."/>
            <person name="Artiguenave F."/>
            <person name="Aury J.M."/>
            <person name="Badger J.H."/>
            <person name="Beszteri B."/>
            <person name="Billiau K."/>
            <person name="Bonnet E."/>
            <person name="Bothwell J.H."/>
            <person name="Bowler C."/>
            <person name="Boyen C."/>
            <person name="Brownlee C."/>
            <person name="Carrano C.J."/>
            <person name="Charrier B."/>
            <person name="Cho G.Y."/>
            <person name="Coelho S.M."/>
            <person name="Collen J."/>
            <person name="Corre E."/>
            <person name="Da Silva C."/>
            <person name="Delage L."/>
            <person name="Delaroque N."/>
            <person name="Dittami S.M."/>
            <person name="Doulbeau S."/>
            <person name="Elias M."/>
            <person name="Farnham G."/>
            <person name="Gachon C.M."/>
            <person name="Gschloessl B."/>
            <person name="Heesch S."/>
            <person name="Jabbari K."/>
            <person name="Jubin C."/>
            <person name="Kawai H."/>
            <person name="Kimura K."/>
            <person name="Kloareg B."/>
            <person name="Kupper F.C."/>
            <person name="Lang D."/>
            <person name="Le Bail A."/>
            <person name="Leblanc C."/>
            <person name="Lerouge P."/>
            <person name="Lohr M."/>
            <person name="Lopez P.J."/>
            <person name="Martens C."/>
            <person name="Maumus F."/>
            <person name="Michel G."/>
            <person name="Miranda-Saavedra D."/>
            <person name="Morales J."/>
            <person name="Moreau H."/>
            <person name="Motomura T."/>
            <person name="Nagasato C."/>
            <person name="Napoli C.A."/>
            <person name="Nelson D.R."/>
            <person name="Nyvall-Collen P."/>
            <person name="Peters A.F."/>
            <person name="Pommier C."/>
            <person name="Potin P."/>
            <person name="Poulain J."/>
            <person name="Quesneville H."/>
            <person name="Read B."/>
            <person name="Rensing S.A."/>
            <person name="Ritter A."/>
            <person name="Rousvoal S."/>
            <person name="Samanta M."/>
            <person name="Samson G."/>
            <person name="Schroeder D.C."/>
            <person name="Segurens B."/>
            <person name="Strittmatter M."/>
            <person name="Tonon T."/>
            <person name="Tregear J.W."/>
            <person name="Valentin K."/>
            <person name="von Dassow P."/>
            <person name="Yamagishi T."/>
            <person name="Van de Peer Y."/>
            <person name="Wincker P."/>
        </authorList>
    </citation>
    <scope>NUCLEOTIDE SEQUENCE [LARGE SCALE GENOMIC DNA]</scope>
    <source>
        <strain evidence="9">Ec32 / CCAP1310/4</strain>
    </source>
</reference>
<feature type="domain" description="PDZ" evidence="7">
    <location>
        <begin position="118"/>
        <end position="208"/>
    </location>
</feature>
<dbReference type="InterPro" id="IPR001478">
    <property type="entry name" value="PDZ"/>
</dbReference>
<dbReference type="InterPro" id="IPR012675">
    <property type="entry name" value="Beta-grasp_dom_sf"/>
</dbReference>
<dbReference type="STRING" id="2880.D8LNE9"/>
<protein>
    <submittedName>
        <fullName evidence="8">Ferredoxin</fullName>
    </submittedName>
</protein>
<evidence type="ECO:0000256" key="6">
    <source>
        <dbReference type="SAM" id="SignalP"/>
    </source>
</evidence>
<feature type="chain" id="PRO_5003117313" evidence="6">
    <location>
        <begin position="21"/>
        <end position="337"/>
    </location>
</feature>
<keyword evidence="9" id="KW-1185">Reference proteome</keyword>
<dbReference type="SUPFAM" id="SSF50156">
    <property type="entry name" value="PDZ domain-like"/>
    <property type="match status" value="1"/>
</dbReference>
<dbReference type="EMBL" id="FN648641">
    <property type="protein sequence ID" value="CBN77306.1"/>
    <property type="molecule type" value="Genomic_DNA"/>
</dbReference>
<organism evidence="8 9">
    <name type="scientific">Ectocarpus siliculosus</name>
    <name type="common">Brown alga</name>
    <name type="synonym">Conferva siliculosa</name>
    <dbReference type="NCBI Taxonomy" id="2880"/>
    <lineage>
        <taxon>Eukaryota</taxon>
        <taxon>Sar</taxon>
        <taxon>Stramenopiles</taxon>
        <taxon>Ochrophyta</taxon>
        <taxon>PX clade</taxon>
        <taxon>Phaeophyceae</taxon>
        <taxon>Ectocarpales</taxon>
        <taxon>Ectocarpaceae</taxon>
        <taxon>Ectocarpus</taxon>
    </lineage>
</organism>
<dbReference type="GO" id="GO:0140647">
    <property type="term" value="P:P450-containing electron transport chain"/>
    <property type="evidence" value="ECO:0007669"/>
    <property type="project" value="InterPro"/>
</dbReference>
<dbReference type="GO" id="GO:0009055">
    <property type="term" value="F:electron transfer activity"/>
    <property type="evidence" value="ECO:0007669"/>
    <property type="project" value="TreeGrafter"/>
</dbReference>
<dbReference type="OrthoDB" id="5987010at2759"/>
<dbReference type="InterPro" id="IPR036034">
    <property type="entry name" value="PDZ_sf"/>
</dbReference>
<keyword evidence="2" id="KW-0479">Metal-binding</keyword>
<evidence type="ECO:0000256" key="5">
    <source>
        <dbReference type="SAM" id="MobiDB-lite"/>
    </source>
</evidence>
<dbReference type="OMA" id="HEVFITK"/>
<keyword evidence="6" id="KW-0732">Signal</keyword>
<evidence type="ECO:0000256" key="1">
    <source>
        <dbReference type="ARBA" id="ARBA00022714"/>
    </source>
</evidence>
<evidence type="ECO:0000313" key="9">
    <source>
        <dbReference type="Proteomes" id="UP000002630"/>
    </source>
</evidence>
<sequence length="337" mass="36078">MSKSAASSLLLLLALQLRNGASFLLPSPAITRCSGFASRSASCGVMRASEADGDAEETASLNVEDEAKVEDEGDDGLARSPSGLTLDGVYKRLTLETQSRADGVVGLESKDTDYAIEVVKVQMQRKPSLGMQLEEVARGGDGRGLVLVAGLEPGGNAEASGKICVGDTLCSAGIEGDMSRVEALDWDQTVSVLGSFAEESEIVLVIKRLVKRESINVQFELPSGSRDHEIKAGSNLRGEMIRLDVPVYDPRTKRFDQPYATGNCAGEGTCGTCFVEVQQGADLLTSPDQEELMLLSRGNLPVRWRLSCKVIVGKENKAGTVRLKAVPQAEWRSQARQ</sequence>
<name>D8LNE9_ECTSI</name>
<dbReference type="GO" id="GO:0005739">
    <property type="term" value="C:mitochondrion"/>
    <property type="evidence" value="ECO:0007669"/>
    <property type="project" value="TreeGrafter"/>
</dbReference>
<evidence type="ECO:0000313" key="8">
    <source>
        <dbReference type="EMBL" id="CBN77306.1"/>
    </source>
</evidence>
<dbReference type="Proteomes" id="UP000002630">
    <property type="component" value="Linkage Group LG22"/>
</dbReference>
<dbReference type="AlphaFoldDB" id="D8LNE9"/>
<dbReference type="PROSITE" id="PS50106">
    <property type="entry name" value="PDZ"/>
    <property type="match status" value="1"/>
</dbReference>
<evidence type="ECO:0000256" key="4">
    <source>
        <dbReference type="ARBA" id="ARBA00023014"/>
    </source>
</evidence>
<feature type="compositionally biased region" description="Acidic residues" evidence="5">
    <location>
        <begin position="51"/>
        <end position="75"/>
    </location>
</feature>
<feature type="region of interest" description="Disordered" evidence="5">
    <location>
        <begin position="49"/>
        <end position="81"/>
    </location>
</feature>
<feature type="signal peptide" evidence="6">
    <location>
        <begin position="1"/>
        <end position="20"/>
    </location>
</feature>
<evidence type="ECO:0000256" key="3">
    <source>
        <dbReference type="ARBA" id="ARBA00023004"/>
    </source>
</evidence>
<dbReference type="InterPro" id="IPR001055">
    <property type="entry name" value="Adrenodoxin-like"/>
</dbReference>
<dbReference type="InterPro" id="IPR001041">
    <property type="entry name" value="2Fe-2S_ferredoxin-type"/>
</dbReference>
<gene>
    <name evidence="8" type="ORF">Esi_0044_0103</name>
</gene>
<keyword evidence="3" id="KW-0408">Iron</keyword>
<dbReference type="Gene3D" id="2.30.42.10">
    <property type="match status" value="1"/>
</dbReference>
<dbReference type="Gene3D" id="3.10.20.30">
    <property type="match status" value="1"/>
</dbReference>
<dbReference type="SUPFAM" id="SSF54292">
    <property type="entry name" value="2Fe-2S ferredoxin-like"/>
    <property type="match status" value="1"/>
</dbReference>
<evidence type="ECO:0000256" key="2">
    <source>
        <dbReference type="ARBA" id="ARBA00022723"/>
    </source>
</evidence>
<dbReference type="CDD" id="cd00207">
    <property type="entry name" value="fer2"/>
    <property type="match status" value="1"/>
</dbReference>
<dbReference type="PANTHER" id="PTHR23426">
    <property type="entry name" value="FERREDOXIN/ADRENODOXIN"/>
    <property type="match status" value="1"/>
</dbReference>
<proteinExistence type="predicted"/>
<keyword evidence="4" id="KW-0411">Iron-sulfur</keyword>
<accession>D8LNE9</accession>
<dbReference type="InterPro" id="IPR036010">
    <property type="entry name" value="2Fe-2S_ferredoxin-like_sf"/>
</dbReference>
<dbReference type="InParanoid" id="D8LNE9"/>
<keyword evidence="1" id="KW-0001">2Fe-2S</keyword>
<dbReference type="eggNOG" id="ENOG502S4WU">
    <property type="taxonomic scope" value="Eukaryota"/>
</dbReference>